<evidence type="ECO:0000256" key="2">
    <source>
        <dbReference type="PIRSR" id="PIRSR601952-2"/>
    </source>
</evidence>
<sequence>ASLEIFSAMISLRAHVGWSTHGHTAVDVNIYSSGGPGTQALRGNVENTDVGKFLRRYLDVGDVVEDITKELREKTEKPGEGAMRLALEEGSVVENYHAQEI</sequence>
<dbReference type="Proteomes" id="UP000240760">
    <property type="component" value="Unassembled WGS sequence"/>
</dbReference>
<dbReference type="OrthoDB" id="7392499at2759"/>
<keyword evidence="4" id="KW-1185">Reference proteome</keyword>
<dbReference type="Pfam" id="PF00245">
    <property type="entry name" value="Alk_phosphatase"/>
    <property type="match status" value="1"/>
</dbReference>
<organism evidence="3 4">
    <name type="scientific">Trichoderma longibrachiatum ATCC 18648</name>
    <dbReference type="NCBI Taxonomy" id="983965"/>
    <lineage>
        <taxon>Eukaryota</taxon>
        <taxon>Fungi</taxon>
        <taxon>Dikarya</taxon>
        <taxon>Ascomycota</taxon>
        <taxon>Pezizomycotina</taxon>
        <taxon>Sordariomycetes</taxon>
        <taxon>Hypocreomycetidae</taxon>
        <taxon>Hypocreales</taxon>
        <taxon>Hypocreaceae</taxon>
        <taxon>Trichoderma</taxon>
    </lineage>
</organism>
<keyword evidence="2" id="KW-0862">Zinc</keyword>
<accession>A0A2T4CJB5</accession>
<gene>
    <name evidence="3" type="ORF">M440DRAFT_698</name>
</gene>
<name>A0A2T4CJB5_TRILO</name>
<dbReference type="EC" id="3.1.3.1" evidence="1"/>
<reference evidence="3 4" key="1">
    <citation type="submission" date="2016-07" db="EMBL/GenBank/DDBJ databases">
        <title>Multiple horizontal gene transfer events from other fungi enriched the ability of initially mycotrophic Trichoderma (Ascomycota) to feed on dead plant biomass.</title>
        <authorList>
            <consortium name="DOE Joint Genome Institute"/>
            <person name="Aerts A."/>
            <person name="Atanasova L."/>
            <person name="Chenthamara K."/>
            <person name="Zhang J."/>
            <person name="Grujic M."/>
            <person name="Henrissat B."/>
            <person name="Kuo A."/>
            <person name="Salamov A."/>
            <person name="Lipzen A."/>
            <person name="Labutti K."/>
            <person name="Barry K."/>
            <person name="Miao Y."/>
            <person name="Rahimi M.J."/>
            <person name="Shen Q."/>
            <person name="Grigoriev I.V."/>
            <person name="Kubicek C.P."/>
            <person name="Druzhinina I.S."/>
        </authorList>
    </citation>
    <scope>NUCLEOTIDE SEQUENCE [LARGE SCALE GENOMIC DNA]</scope>
    <source>
        <strain evidence="3 4">ATCC 18648</strain>
    </source>
</reference>
<dbReference type="GO" id="GO:0004035">
    <property type="term" value="F:alkaline phosphatase activity"/>
    <property type="evidence" value="ECO:0007669"/>
    <property type="project" value="UniProtKB-EC"/>
</dbReference>
<proteinExistence type="predicted"/>
<evidence type="ECO:0000256" key="1">
    <source>
        <dbReference type="ARBA" id="ARBA00012647"/>
    </source>
</evidence>
<dbReference type="SUPFAM" id="SSF53649">
    <property type="entry name" value="Alkaline phosphatase-like"/>
    <property type="match status" value="1"/>
</dbReference>
<keyword evidence="2" id="KW-0479">Metal-binding</keyword>
<feature type="binding site" evidence="2">
    <location>
        <position position="23"/>
    </location>
    <ligand>
        <name>Zn(2+)</name>
        <dbReference type="ChEBI" id="CHEBI:29105"/>
        <label>2</label>
    </ligand>
</feature>
<dbReference type="GO" id="GO:0046872">
    <property type="term" value="F:metal ion binding"/>
    <property type="evidence" value="ECO:0007669"/>
    <property type="project" value="UniProtKB-KW"/>
</dbReference>
<dbReference type="STRING" id="983965.A0A2T4CJB5"/>
<comment type="cofactor">
    <cofactor evidence="2">
        <name>Zn(2+)</name>
        <dbReference type="ChEBI" id="CHEBI:29105"/>
    </cofactor>
    <text evidence="2">Binds 2 Zn(2+) ions.</text>
</comment>
<protein>
    <recommendedName>
        <fullName evidence="1">alkaline phosphatase</fullName>
        <ecNumber evidence="1">3.1.3.1</ecNumber>
    </recommendedName>
</protein>
<evidence type="ECO:0000313" key="3">
    <source>
        <dbReference type="EMBL" id="PTB81671.1"/>
    </source>
</evidence>
<feature type="non-terminal residue" evidence="3">
    <location>
        <position position="1"/>
    </location>
</feature>
<dbReference type="InterPro" id="IPR001952">
    <property type="entry name" value="Alkaline_phosphatase"/>
</dbReference>
<dbReference type="InterPro" id="IPR017850">
    <property type="entry name" value="Alkaline_phosphatase_core_sf"/>
</dbReference>
<evidence type="ECO:0000313" key="4">
    <source>
        <dbReference type="Proteomes" id="UP000240760"/>
    </source>
</evidence>
<dbReference type="AlphaFoldDB" id="A0A2T4CJB5"/>
<dbReference type="EMBL" id="KZ679126">
    <property type="protein sequence ID" value="PTB81671.1"/>
    <property type="molecule type" value="Genomic_DNA"/>
</dbReference>